<feature type="non-terminal residue" evidence="2">
    <location>
        <position position="1"/>
    </location>
</feature>
<protein>
    <submittedName>
        <fullName evidence="2">Helicase (Snf2 family) protein</fullName>
    </submittedName>
</protein>
<name>T0ZHI4_9ZZZZ</name>
<keyword evidence="2" id="KW-0547">Nucleotide-binding</keyword>
<keyword evidence="2" id="KW-0067">ATP-binding</keyword>
<dbReference type="GO" id="GO:0004386">
    <property type="term" value="F:helicase activity"/>
    <property type="evidence" value="ECO:0007669"/>
    <property type="project" value="UniProtKB-KW"/>
</dbReference>
<organism evidence="2">
    <name type="scientific">mine drainage metagenome</name>
    <dbReference type="NCBI Taxonomy" id="410659"/>
    <lineage>
        <taxon>unclassified sequences</taxon>
        <taxon>metagenomes</taxon>
        <taxon>ecological metagenomes</taxon>
    </lineage>
</organism>
<dbReference type="InterPro" id="IPR000330">
    <property type="entry name" value="SNF2_N"/>
</dbReference>
<sequence length="181" mass="20925">LVKPEVFGSYMQFYRRFLLAPRRPRNVDELRHELAAAMIRRTRQEARVELPPRRAELLLVDLSEQERELYDLATRALIRAYRARRTQNETILPLVLIQRELCSSSFALAETLRRMGDSWFGSLNAELLRRADAISHNQKAEAATALLCGLREPALVFTEYRATLEYLGRKLTAAGLEVHFL</sequence>
<reference evidence="2" key="2">
    <citation type="journal article" date="2014" name="ISME J.">
        <title>Microbial stratification in low pH oxic and suboxic macroscopic growths along an acid mine drainage.</title>
        <authorList>
            <person name="Mendez-Garcia C."/>
            <person name="Mesa V."/>
            <person name="Sprenger R.R."/>
            <person name="Richter M."/>
            <person name="Diez M.S."/>
            <person name="Solano J."/>
            <person name="Bargiela R."/>
            <person name="Golyshina O.V."/>
            <person name="Manteca A."/>
            <person name="Ramos J.L."/>
            <person name="Gallego J.R."/>
            <person name="Llorente I."/>
            <person name="Martins Dos Santos V.A."/>
            <person name="Jensen O.N."/>
            <person name="Pelaez A.I."/>
            <person name="Sanchez J."/>
            <person name="Ferrer M."/>
        </authorList>
    </citation>
    <scope>NUCLEOTIDE SEQUENCE</scope>
</reference>
<accession>T0ZHI4</accession>
<evidence type="ECO:0000259" key="1">
    <source>
        <dbReference type="Pfam" id="PF00176"/>
    </source>
</evidence>
<keyword evidence="2" id="KW-0347">Helicase</keyword>
<dbReference type="Pfam" id="PF00176">
    <property type="entry name" value="SNF2-rel_dom"/>
    <property type="match status" value="1"/>
</dbReference>
<dbReference type="GO" id="GO:0005524">
    <property type="term" value="F:ATP binding"/>
    <property type="evidence" value="ECO:0007669"/>
    <property type="project" value="InterPro"/>
</dbReference>
<dbReference type="EMBL" id="AUZX01015349">
    <property type="protein sequence ID" value="EQD29295.1"/>
    <property type="molecule type" value="Genomic_DNA"/>
</dbReference>
<dbReference type="AlphaFoldDB" id="T0ZHI4"/>
<reference evidence="2" key="1">
    <citation type="submission" date="2013-08" db="EMBL/GenBank/DDBJ databases">
        <authorList>
            <person name="Mendez C."/>
            <person name="Richter M."/>
            <person name="Ferrer M."/>
            <person name="Sanchez J."/>
        </authorList>
    </citation>
    <scope>NUCLEOTIDE SEQUENCE</scope>
</reference>
<comment type="caution">
    <text evidence="2">The sequence shown here is derived from an EMBL/GenBank/DDBJ whole genome shotgun (WGS) entry which is preliminary data.</text>
</comment>
<proteinExistence type="predicted"/>
<feature type="non-terminal residue" evidence="2">
    <location>
        <position position="181"/>
    </location>
</feature>
<dbReference type="InterPro" id="IPR038718">
    <property type="entry name" value="SNF2-like_sf"/>
</dbReference>
<gene>
    <name evidence="2" type="ORF">B1A_20784</name>
</gene>
<dbReference type="Gene3D" id="3.40.50.300">
    <property type="entry name" value="P-loop containing nucleotide triphosphate hydrolases"/>
    <property type="match status" value="1"/>
</dbReference>
<dbReference type="InterPro" id="IPR027417">
    <property type="entry name" value="P-loop_NTPase"/>
</dbReference>
<dbReference type="Gene3D" id="3.40.50.10810">
    <property type="entry name" value="Tandem AAA-ATPase domain"/>
    <property type="match status" value="1"/>
</dbReference>
<feature type="domain" description="SNF2 N-terminal" evidence="1">
    <location>
        <begin position="2"/>
        <end position="104"/>
    </location>
</feature>
<evidence type="ECO:0000313" key="2">
    <source>
        <dbReference type="EMBL" id="EQD29295.1"/>
    </source>
</evidence>
<keyword evidence="2" id="KW-0378">Hydrolase</keyword>
<dbReference type="SUPFAM" id="SSF52540">
    <property type="entry name" value="P-loop containing nucleoside triphosphate hydrolases"/>
    <property type="match status" value="1"/>
</dbReference>